<evidence type="ECO:0000313" key="3">
    <source>
        <dbReference type="Proteomes" id="UP000014500"/>
    </source>
</evidence>
<name>T1IHE9_STRMM</name>
<dbReference type="EMBL" id="JH429889">
    <property type="status" value="NOT_ANNOTATED_CDS"/>
    <property type="molecule type" value="Genomic_DNA"/>
</dbReference>
<dbReference type="PhylomeDB" id="T1IHE9"/>
<reference evidence="3" key="1">
    <citation type="submission" date="2011-05" db="EMBL/GenBank/DDBJ databases">
        <authorList>
            <person name="Richards S.R."/>
            <person name="Qu J."/>
            <person name="Jiang H."/>
            <person name="Jhangiani S.N."/>
            <person name="Agravi P."/>
            <person name="Goodspeed R."/>
            <person name="Gross S."/>
            <person name="Mandapat C."/>
            <person name="Jackson L."/>
            <person name="Mathew T."/>
            <person name="Pu L."/>
            <person name="Thornton R."/>
            <person name="Saada N."/>
            <person name="Wilczek-Boney K.B."/>
            <person name="Lee S."/>
            <person name="Kovar C."/>
            <person name="Wu Y."/>
            <person name="Scherer S.E."/>
            <person name="Worley K.C."/>
            <person name="Muzny D.M."/>
            <person name="Gibbs R."/>
        </authorList>
    </citation>
    <scope>NUCLEOTIDE SEQUENCE</scope>
    <source>
        <strain evidence="3">Brora</strain>
    </source>
</reference>
<accession>T1IHE9</accession>
<feature type="transmembrane region" description="Helical" evidence="1">
    <location>
        <begin position="66"/>
        <end position="88"/>
    </location>
</feature>
<sequence length="163" mass="18917">MWRLYYFCYCMSLRTGSILAAVFTFMNVFHSAFFIVLLITGDPKARHLGFDFTPECTHDSLCRTRIFLSVIQGILDFIAAVCLSFGIVKHEYKLVSIWAINILIHIVFLILSLFMAFMLATVGVLTFYTISRLIALPIWCYLWITVWSFYIKLKDSSLEVIRN</sequence>
<organism evidence="2 3">
    <name type="scientific">Strigamia maritima</name>
    <name type="common">European centipede</name>
    <name type="synonym">Geophilus maritimus</name>
    <dbReference type="NCBI Taxonomy" id="126957"/>
    <lineage>
        <taxon>Eukaryota</taxon>
        <taxon>Metazoa</taxon>
        <taxon>Ecdysozoa</taxon>
        <taxon>Arthropoda</taxon>
        <taxon>Myriapoda</taxon>
        <taxon>Chilopoda</taxon>
        <taxon>Pleurostigmophora</taxon>
        <taxon>Geophilomorpha</taxon>
        <taxon>Linotaeniidae</taxon>
        <taxon>Strigamia</taxon>
    </lineage>
</organism>
<keyword evidence="1" id="KW-0472">Membrane</keyword>
<feature type="transmembrane region" description="Helical" evidence="1">
    <location>
        <begin position="134"/>
        <end position="153"/>
    </location>
</feature>
<dbReference type="AlphaFoldDB" id="T1IHE9"/>
<feature type="transmembrane region" description="Helical" evidence="1">
    <location>
        <begin position="12"/>
        <end position="39"/>
    </location>
</feature>
<protein>
    <submittedName>
        <fullName evidence="2">Uncharacterized protein</fullName>
    </submittedName>
</protein>
<evidence type="ECO:0000256" key="1">
    <source>
        <dbReference type="SAM" id="Phobius"/>
    </source>
</evidence>
<keyword evidence="1" id="KW-1133">Transmembrane helix</keyword>
<feature type="transmembrane region" description="Helical" evidence="1">
    <location>
        <begin position="100"/>
        <end position="128"/>
    </location>
</feature>
<dbReference type="HOGENOM" id="CLU_1629151_0_0_1"/>
<dbReference type="EnsemblMetazoa" id="SMAR000263-RA">
    <property type="protein sequence ID" value="SMAR000263-PA"/>
    <property type="gene ID" value="SMAR000263"/>
</dbReference>
<evidence type="ECO:0000313" key="2">
    <source>
        <dbReference type="EnsemblMetazoa" id="SMAR000263-PA"/>
    </source>
</evidence>
<dbReference type="Proteomes" id="UP000014500">
    <property type="component" value="Unassembled WGS sequence"/>
</dbReference>
<keyword evidence="3" id="KW-1185">Reference proteome</keyword>
<proteinExistence type="predicted"/>
<keyword evidence="1" id="KW-0812">Transmembrane</keyword>
<reference evidence="2" key="2">
    <citation type="submission" date="2015-02" db="UniProtKB">
        <authorList>
            <consortium name="EnsemblMetazoa"/>
        </authorList>
    </citation>
    <scope>IDENTIFICATION</scope>
</reference>